<evidence type="ECO:0000256" key="1">
    <source>
        <dbReference type="SAM" id="MobiDB-lite"/>
    </source>
</evidence>
<proteinExistence type="predicted"/>
<gene>
    <name evidence="3" type="ORF">CPLU01_14915</name>
</gene>
<keyword evidence="2" id="KW-0812">Transmembrane</keyword>
<accession>A0A8H6JFY0</accession>
<feature type="transmembrane region" description="Helical" evidence="2">
    <location>
        <begin position="213"/>
        <end position="235"/>
    </location>
</feature>
<feature type="transmembrane region" description="Helical" evidence="2">
    <location>
        <begin position="81"/>
        <end position="104"/>
    </location>
</feature>
<feature type="compositionally biased region" description="Polar residues" evidence="1">
    <location>
        <begin position="514"/>
        <end position="527"/>
    </location>
</feature>
<feature type="compositionally biased region" description="Pro residues" evidence="1">
    <location>
        <begin position="528"/>
        <end position="541"/>
    </location>
</feature>
<feature type="transmembrane region" description="Helical" evidence="2">
    <location>
        <begin position="20"/>
        <end position="40"/>
    </location>
</feature>
<sequence>MEINTFWTLPAQPLPEVELARAVSVTIWLFISLGFFAFLWRLSKSAWPEFKTIMVGTFVLVFWYLFTVIDRWLHYDRRSTPFGYIIAVAISEFSRVGSAILFLWGTFMVVWRDLEPRFNGKAAGYWWLAAQIAIFVVGLVSLFYVVLKLALSIVWMQFLSLNVIGDIATRKRQFEIAMVVFLTAFAFFALVAATATVLFQAQRTEGRVLRNRPYLLCGTVFLLARSVVEIYTVVADGQPKTALVRDITYGLITCLFLTMISAMAWATSLGEDGIDVDETTRIIEADIRKHIIEKLKDITEDAKSQSPPFLEVLQQINDSDKASIIDEAIQNMGRNRDKMNELATKIADQYLGELQQEFGELDPKRGVDYGWGRSQSTLLGRVSGIGRHSQVFSKVSNGSLDTLGRFRRSGQTLRAGGGSQGFTPPAAGGDATSSLAPVMEPQNNIIDNFDIRSTYTTSTVPARPYAEHGWRNITDPGPQTAPRAPVGASFAARRFASSPAPSFAAQSWVHELGDNTTGDTPTMQAPQPVNPFRPAPTPAPKPQRLRAPSTSRFGSQPTSSSPLAQSSVSAQPTQQYFEMRFGLATPMQQRNRASSELLALLSVSQLICYQSLRLWMPLYGRPIWWQRIQASEAVRHFERDGSDPFPLAELQKLSEDRLEHATSPSSSPLSFKKIRVGRFSLDCDLLFAIELEHLRDSFPAREFGAVSCIHLLSAIKARRLLESIKPDISRQDEFFDKRLLVYLQCLVQAKKARADHCPPPVISKHESVAATELFSIASSRNAANNRYPAVSKLLLAIGKMNEPYNDLLPDDLVRAILHRCHFKTNLTEELAILLESNAWYEALNIVVGLHRVLETESVTAINLSKDVIPNYVMWANWRPDRDRIKLWNQSVVANYRLKLSPVFALEGPDTKTRQGQALRALSRGGFLKLFGLDPTMGQVNLERLLHGLDNSIKIGRESIELFLHLCVEPGVGEVREQELRQLEAALELRNDVSCKILKNYLRSLQGTWSDRMTAITAALPILDCNDNIRALYGANLDLAGRAIRSLSDAQTELCKRLEERRSSVQFGVDVQAFGSALLRSEWLLGDRPAVIEHLKRIPPPWEVKSAFRSLETLQGPARERQISSLATTLCGSSPKNHHAGSVPSATNVTFDEDPIWHEPMESSCDMLRKALGKIYETNTRLATECLKQAQKEHDVIVQEIADNIHDTDQACVNITNFLGTRVAKGFPIHQCWKHLALYMMRQRPHGLLERCHAELRQAQSWVRWTSNMHRVFGGHHLTPQAGLGFSAEKIQALTAMKSMSRSASTSTNSTGSSSV</sequence>
<dbReference type="EMBL" id="WIGO01000437">
    <property type="protein sequence ID" value="KAF6812367.1"/>
    <property type="molecule type" value="Genomic_DNA"/>
</dbReference>
<keyword evidence="4" id="KW-1185">Reference proteome</keyword>
<keyword evidence="2" id="KW-0472">Membrane</keyword>
<dbReference type="Proteomes" id="UP000654918">
    <property type="component" value="Unassembled WGS sequence"/>
</dbReference>
<protein>
    <submittedName>
        <fullName evidence="3">Uncharacterized protein</fullName>
    </submittedName>
</protein>
<evidence type="ECO:0000313" key="4">
    <source>
        <dbReference type="Proteomes" id="UP000654918"/>
    </source>
</evidence>
<feature type="transmembrane region" description="Helical" evidence="2">
    <location>
        <begin position="247"/>
        <end position="266"/>
    </location>
</feature>
<keyword evidence="2" id="KW-1133">Transmembrane helix</keyword>
<organism evidence="3 4">
    <name type="scientific">Colletotrichum plurivorum</name>
    <dbReference type="NCBI Taxonomy" id="2175906"/>
    <lineage>
        <taxon>Eukaryota</taxon>
        <taxon>Fungi</taxon>
        <taxon>Dikarya</taxon>
        <taxon>Ascomycota</taxon>
        <taxon>Pezizomycotina</taxon>
        <taxon>Sordariomycetes</taxon>
        <taxon>Hypocreomycetidae</taxon>
        <taxon>Glomerellales</taxon>
        <taxon>Glomerellaceae</taxon>
        <taxon>Colletotrichum</taxon>
        <taxon>Colletotrichum orchidearum species complex</taxon>
    </lineage>
</organism>
<feature type="region of interest" description="Disordered" evidence="1">
    <location>
        <begin position="512"/>
        <end position="569"/>
    </location>
</feature>
<feature type="region of interest" description="Disordered" evidence="1">
    <location>
        <begin position="410"/>
        <end position="431"/>
    </location>
</feature>
<feature type="transmembrane region" description="Helical" evidence="2">
    <location>
        <begin position="125"/>
        <end position="147"/>
    </location>
</feature>
<name>A0A8H6JFY0_9PEZI</name>
<reference evidence="3" key="1">
    <citation type="journal article" date="2020" name="Phytopathology">
        <title>Genome Sequence Resources of Colletotrichum truncatum, C. plurivorum, C. musicola, and C. sojae: Four Species Pathogenic to Soybean (Glycine max).</title>
        <authorList>
            <person name="Rogerio F."/>
            <person name="Boufleur T.R."/>
            <person name="Ciampi-Guillardi M."/>
            <person name="Sukno S.A."/>
            <person name="Thon M.R."/>
            <person name="Massola Junior N.S."/>
            <person name="Baroncelli R."/>
        </authorList>
    </citation>
    <scope>NUCLEOTIDE SEQUENCE</scope>
    <source>
        <strain evidence="3">LFN00145</strain>
    </source>
</reference>
<evidence type="ECO:0000256" key="2">
    <source>
        <dbReference type="SAM" id="Phobius"/>
    </source>
</evidence>
<feature type="transmembrane region" description="Helical" evidence="2">
    <location>
        <begin position="176"/>
        <end position="201"/>
    </location>
</feature>
<evidence type="ECO:0000313" key="3">
    <source>
        <dbReference type="EMBL" id="KAF6812367.1"/>
    </source>
</evidence>
<comment type="caution">
    <text evidence="3">The sequence shown here is derived from an EMBL/GenBank/DDBJ whole genome shotgun (WGS) entry which is preliminary data.</text>
</comment>
<feature type="compositionally biased region" description="Low complexity" evidence="1">
    <location>
        <begin position="555"/>
        <end position="569"/>
    </location>
</feature>
<feature type="transmembrane region" description="Helical" evidence="2">
    <location>
        <begin position="52"/>
        <end position="69"/>
    </location>
</feature>